<dbReference type="GO" id="GO:0009253">
    <property type="term" value="P:peptidoglycan catabolic process"/>
    <property type="evidence" value="ECO:0007669"/>
    <property type="project" value="InterPro"/>
</dbReference>
<evidence type="ECO:0008006" key="4">
    <source>
        <dbReference type="Google" id="ProtNLM"/>
    </source>
</evidence>
<feature type="compositionally biased region" description="Low complexity" evidence="1">
    <location>
        <begin position="163"/>
        <end position="192"/>
    </location>
</feature>
<dbReference type="Gene3D" id="1.10.530.10">
    <property type="match status" value="1"/>
</dbReference>
<protein>
    <recommendedName>
        <fullName evidence="4">Lysozyme g</fullName>
    </recommendedName>
</protein>
<dbReference type="CDD" id="cd01021">
    <property type="entry name" value="GEWL"/>
    <property type="match status" value="1"/>
</dbReference>
<dbReference type="Proteomes" id="UP000182229">
    <property type="component" value="Unassembled WGS sequence"/>
</dbReference>
<evidence type="ECO:0000313" key="3">
    <source>
        <dbReference type="Proteomes" id="UP000182229"/>
    </source>
</evidence>
<reference evidence="3" key="1">
    <citation type="submission" date="2016-11" db="EMBL/GenBank/DDBJ databases">
        <authorList>
            <person name="Shukria A."/>
            <person name="Stevens D.C."/>
        </authorList>
    </citation>
    <scope>NUCLEOTIDE SEQUENCE [LARGE SCALE GENOMIC DNA]</scope>
    <source>
        <strain evidence="3">Cbfe23</strain>
    </source>
</reference>
<dbReference type="GO" id="GO:0003796">
    <property type="term" value="F:lysozyme activity"/>
    <property type="evidence" value="ECO:0007669"/>
    <property type="project" value="InterPro"/>
</dbReference>
<dbReference type="STRING" id="83449.BON30_17890"/>
<dbReference type="AlphaFoldDB" id="A0A1L9BB10"/>
<organism evidence="2 3">
    <name type="scientific">Cystobacter ferrugineus</name>
    <dbReference type="NCBI Taxonomy" id="83449"/>
    <lineage>
        <taxon>Bacteria</taxon>
        <taxon>Pseudomonadati</taxon>
        <taxon>Myxococcota</taxon>
        <taxon>Myxococcia</taxon>
        <taxon>Myxococcales</taxon>
        <taxon>Cystobacterineae</taxon>
        <taxon>Archangiaceae</taxon>
        <taxon>Cystobacter</taxon>
    </lineage>
</organism>
<dbReference type="PRINTS" id="PR00749">
    <property type="entry name" value="LYSOZYMEG"/>
</dbReference>
<reference evidence="2 3" key="2">
    <citation type="submission" date="2016-12" db="EMBL/GenBank/DDBJ databases">
        <title>Draft Genome Sequence of Cystobacter ferrugineus Strain Cbfe23.</title>
        <authorList>
            <person name="Akbar S."/>
            <person name="Dowd S.E."/>
            <person name="Stevens D.C."/>
        </authorList>
    </citation>
    <scope>NUCLEOTIDE SEQUENCE [LARGE SCALE GENOMIC DNA]</scope>
    <source>
        <strain evidence="2 3">Cbfe23</strain>
    </source>
</reference>
<name>A0A1L9BB10_9BACT</name>
<dbReference type="EMBL" id="MPIN01000004">
    <property type="protein sequence ID" value="OJH39383.1"/>
    <property type="molecule type" value="Genomic_DNA"/>
</dbReference>
<sequence length="439" mass="45805">MGVAASQELAREDLPRLKPYAGLFVSLGGKYHLPPALLAAIASRESRGGSALSAEGWGDNHNGFGLMQVDKNSHPPQGGPYSLAHLEQATRILKASVDEVTRKHSGWAAEQQLRGGVAAYNVGVSNVRTIAGMDRGTTGDDYSGDVWARAQFLAPDFGGGKGAATTAALPPATGSAPPAAAASGGASSTGAKAKSLPVVKDLQLWLVRHGYMTEAEMKTGPGVLGPRTRAAVARFLEAHADAPGGDAAPAAPAEPVSGDGSQVLDEGFSLNTQDPILRKLATGKLSTGANHSCVRTTLNNMKRLEVGHIPAATGSDPNNSRGAMVQLLANGYWTSLPLAGSHARKIVSPYGTVSAYVIPTSTYAKVAKKGWIPSGAIIFQTKHGWDYGEGPYGNDMGIVRDGGRVTFNYASMPPIIYREHTKEVVLVVPRSALVRKARS</sequence>
<accession>A0A1L9BB10</accession>
<dbReference type="InterPro" id="IPR002152">
    <property type="entry name" value="Glyco_hydro_23"/>
</dbReference>
<comment type="caution">
    <text evidence="2">The sequence shown here is derived from an EMBL/GenBank/DDBJ whole genome shotgun (WGS) entry which is preliminary data.</text>
</comment>
<gene>
    <name evidence="2" type="ORF">BON30_17890</name>
</gene>
<evidence type="ECO:0000256" key="1">
    <source>
        <dbReference type="SAM" id="MobiDB-lite"/>
    </source>
</evidence>
<evidence type="ECO:0000313" key="2">
    <source>
        <dbReference type="EMBL" id="OJH39383.1"/>
    </source>
</evidence>
<feature type="region of interest" description="Disordered" evidence="1">
    <location>
        <begin position="161"/>
        <end position="192"/>
    </location>
</feature>
<keyword evidence="3" id="KW-1185">Reference proteome</keyword>
<dbReference type="PANTHER" id="PTHR31698">
    <property type="entry name" value="LYSOZYME G FAMILY MEMBER"/>
    <property type="match status" value="1"/>
</dbReference>
<dbReference type="InterPro" id="IPR023346">
    <property type="entry name" value="Lysozyme-like_dom_sf"/>
</dbReference>
<dbReference type="PANTHER" id="PTHR31698:SF8">
    <property type="entry name" value="LYSOZYME G-RELATED"/>
    <property type="match status" value="1"/>
</dbReference>
<proteinExistence type="predicted"/>
<dbReference type="SUPFAM" id="SSF53955">
    <property type="entry name" value="Lysozyme-like"/>
    <property type="match status" value="1"/>
</dbReference>